<evidence type="ECO:0000313" key="1">
    <source>
        <dbReference type="EMBL" id="KMK51723.1"/>
    </source>
</evidence>
<dbReference type="AlphaFoldDB" id="A0A0J5P5P6"/>
<keyword evidence="2" id="KW-1185">Reference proteome</keyword>
<reference evidence="1 2" key="1">
    <citation type="submission" date="2014-12" db="EMBL/GenBank/DDBJ databases">
        <title>Reclassification of Actinobacillus muris as Muribacter muris.</title>
        <authorList>
            <person name="Christensen H."/>
            <person name="Nicklas W."/>
            <person name="Bisgaard M."/>
        </authorList>
    </citation>
    <scope>NUCLEOTIDE SEQUENCE [LARGE SCALE GENOMIC DNA]</scope>
    <source>
        <strain evidence="1 2">Ackerman80-443D</strain>
    </source>
</reference>
<protein>
    <recommendedName>
        <fullName evidence="3">Lipoprotein</fullName>
    </recommendedName>
</protein>
<evidence type="ECO:0000313" key="2">
    <source>
        <dbReference type="Proteomes" id="UP000036270"/>
    </source>
</evidence>
<dbReference type="PATRIC" id="fig|67855.3.peg.884"/>
<dbReference type="PROSITE" id="PS51257">
    <property type="entry name" value="PROKAR_LIPOPROTEIN"/>
    <property type="match status" value="1"/>
</dbReference>
<comment type="caution">
    <text evidence="1">The sequence shown here is derived from an EMBL/GenBank/DDBJ whole genome shotgun (WGS) entry which is preliminary data.</text>
</comment>
<accession>A0A0J5P5P6</accession>
<organism evidence="1 2">
    <name type="scientific">Muribacter muris</name>
    <dbReference type="NCBI Taxonomy" id="67855"/>
    <lineage>
        <taxon>Bacteria</taxon>
        <taxon>Pseudomonadati</taxon>
        <taxon>Pseudomonadota</taxon>
        <taxon>Gammaproteobacteria</taxon>
        <taxon>Pasteurellales</taxon>
        <taxon>Pasteurellaceae</taxon>
        <taxon>Muribacter</taxon>
    </lineage>
</organism>
<sequence>MKIIQLMSVVIAVGILAGCALTPEQEAERAAKRLKAEQALQVSLAKQCDVATAELMQAKFNPPLEPLSAKQQAEFDKQYVEKVNAPVFQACYKLAWQNYQAQQELDRLQCYYDDDFRFFGFRRFCHLCW</sequence>
<dbReference type="RefSeq" id="WP_047976712.1">
    <property type="nucleotide sequence ID" value="NZ_JWIZ01000024.1"/>
</dbReference>
<dbReference type="Proteomes" id="UP000036270">
    <property type="component" value="Unassembled WGS sequence"/>
</dbReference>
<dbReference type="EMBL" id="JWIZ01000024">
    <property type="protein sequence ID" value="KMK51723.1"/>
    <property type="molecule type" value="Genomic_DNA"/>
</dbReference>
<gene>
    <name evidence="1" type="ORF">RO21_05095</name>
</gene>
<proteinExistence type="predicted"/>
<name>A0A0J5P5P6_9PAST</name>
<dbReference type="STRING" id="67855.RO21_05095"/>
<evidence type="ECO:0008006" key="3">
    <source>
        <dbReference type="Google" id="ProtNLM"/>
    </source>
</evidence>